<feature type="domain" description="HTH lysR-type" evidence="1">
    <location>
        <begin position="24"/>
        <end position="83"/>
    </location>
</feature>
<evidence type="ECO:0000313" key="2">
    <source>
        <dbReference type="EMBL" id="MCE0744820.1"/>
    </source>
</evidence>
<dbReference type="InterPro" id="IPR051815">
    <property type="entry name" value="Molybdate_resp_trans_reg"/>
</dbReference>
<comment type="caution">
    <text evidence="2">The sequence shown here is derived from an EMBL/GenBank/DDBJ whole genome shotgun (WGS) entry which is preliminary data.</text>
</comment>
<dbReference type="EMBL" id="JAJSOJ010000048">
    <property type="protein sequence ID" value="MCE0744820.1"/>
    <property type="molecule type" value="Genomic_DNA"/>
</dbReference>
<accession>A0ABS8VV14</accession>
<protein>
    <submittedName>
        <fullName evidence="2">Winged helix-turn-helix domain-containing protein</fullName>
    </submittedName>
</protein>
<dbReference type="InterPro" id="IPR000847">
    <property type="entry name" value="LysR_HTH_N"/>
</dbReference>
<dbReference type="Pfam" id="PF00126">
    <property type="entry name" value="HTH_1"/>
    <property type="match status" value="1"/>
</dbReference>
<dbReference type="PANTHER" id="PTHR30432:SF1">
    <property type="entry name" value="DNA-BINDING TRANSCRIPTIONAL DUAL REGULATOR MODE"/>
    <property type="match status" value="1"/>
</dbReference>
<proteinExistence type="predicted"/>
<organism evidence="2 3">
    <name type="scientific">Acetobacter sicerae</name>
    <dbReference type="NCBI Taxonomy" id="85325"/>
    <lineage>
        <taxon>Bacteria</taxon>
        <taxon>Pseudomonadati</taxon>
        <taxon>Pseudomonadota</taxon>
        <taxon>Alphaproteobacteria</taxon>
        <taxon>Acetobacterales</taxon>
        <taxon>Acetobacteraceae</taxon>
        <taxon>Acetobacter</taxon>
    </lineage>
</organism>
<evidence type="ECO:0000313" key="3">
    <source>
        <dbReference type="Proteomes" id="UP001521074"/>
    </source>
</evidence>
<dbReference type="SUPFAM" id="SSF46785">
    <property type="entry name" value="Winged helix' DNA-binding domain"/>
    <property type="match status" value="1"/>
</dbReference>
<sequence length="120" mass="12660">MVTELRLTLRVDVDGHPALGHGKIRLLEHLEETGSISAAGRAMGMSYRRAWLLIDALNNQFSAPLVATKPGGGGGAHLTEAGQTVVRCYRAAEQDAAAGAKAALDELAGMVRRPQKASRS</sequence>
<dbReference type="Proteomes" id="UP001521074">
    <property type="component" value="Unassembled WGS sequence"/>
</dbReference>
<dbReference type="InterPro" id="IPR036388">
    <property type="entry name" value="WH-like_DNA-bd_sf"/>
</dbReference>
<keyword evidence="3" id="KW-1185">Reference proteome</keyword>
<gene>
    <name evidence="2" type="ORF">LWC05_13120</name>
</gene>
<dbReference type="PANTHER" id="PTHR30432">
    <property type="entry name" value="TRANSCRIPTIONAL REGULATOR MODE"/>
    <property type="match status" value="1"/>
</dbReference>
<dbReference type="Gene3D" id="1.10.10.10">
    <property type="entry name" value="Winged helix-like DNA-binding domain superfamily/Winged helix DNA-binding domain"/>
    <property type="match status" value="1"/>
</dbReference>
<evidence type="ECO:0000259" key="1">
    <source>
        <dbReference type="Pfam" id="PF00126"/>
    </source>
</evidence>
<name>A0ABS8VV14_9PROT</name>
<dbReference type="InterPro" id="IPR036390">
    <property type="entry name" value="WH_DNA-bd_sf"/>
</dbReference>
<dbReference type="RefSeq" id="WP_173574404.1">
    <property type="nucleotide sequence ID" value="NZ_JAAABN010000009.1"/>
</dbReference>
<reference evidence="2 3" key="1">
    <citation type="submission" date="2021-12" db="EMBL/GenBank/DDBJ databases">
        <title>Genome sequence of Acetobacter sicerae DmPark20a_162.</title>
        <authorList>
            <person name="Chaston J.M."/>
        </authorList>
    </citation>
    <scope>NUCLEOTIDE SEQUENCE [LARGE SCALE GENOMIC DNA]</scope>
    <source>
        <strain evidence="2 3">DmPark20a_162</strain>
    </source>
</reference>